<evidence type="ECO:0000259" key="1">
    <source>
        <dbReference type="Pfam" id="PF07726"/>
    </source>
</evidence>
<dbReference type="CDD" id="cd00009">
    <property type="entry name" value="AAA"/>
    <property type="match status" value="1"/>
</dbReference>
<dbReference type="GO" id="GO:0016887">
    <property type="term" value="F:ATP hydrolysis activity"/>
    <property type="evidence" value="ECO:0007669"/>
    <property type="project" value="InterPro"/>
</dbReference>
<dbReference type="PANTHER" id="PTHR42759">
    <property type="entry name" value="MOXR FAMILY PROTEIN"/>
    <property type="match status" value="1"/>
</dbReference>
<dbReference type="PANTHER" id="PTHR42759:SF5">
    <property type="entry name" value="METHANOL DEHYDROGENASE REGULATOR"/>
    <property type="match status" value="1"/>
</dbReference>
<dbReference type="InterPro" id="IPR011703">
    <property type="entry name" value="ATPase_AAA-3"/>
</dbReference>
<accession>X1N276</accession>
<feature type="non-terminal residue" evidence="2">
    <location>
        <position position="194"/>
    </location>
</feature>
<dbReference type="InterPro" id="IPR050764">
    <property type="entry name" value="CbbQ/NirQ/NorQ/GpvN"/>
</dbReference>
<dbReference type="GO" id="GO:0005524">
    <property type="term" value="F:ATP binding"/>
    <property type="evidence" value="ECO:0007669"/>
    <property type="project" value="InterPro"/>
</dbReference>
<comment type="caution">
    <text evidence="2">The sequence shown here is derived from an EMBL/GenBank/DDBJ whole genome shotgun (WGS) entry which is preliminary data.</text>
</comment>
<protein>
    <recommendedName>
        <fullName evidence="1">ATPase AAA-3 domain-containing protein</fullName>
    </recommendedName>
</protein>
<dbReference type="EMBL" id="BARV01017525">
    <property type="protein sequence ID" value="GAI24371.1"/>
    <property type="molecule type" value="Genomic_DNA"/>
</dbReference>
<organism evidence="2">
    <name type="scientific">marine sediment metagenome</name>
    <dbReference type="NCBI Taxonomy" id="412755"/>
    <lineage>
        <taxon>unclassified sequences</taxon>
        <taxon>metagenomes</taxon>
        <taxon>ecological metagenomes</taxon>
    </lineage>
</organism>
<dbReference type="Pfam" id="PF07726">
    <property type="entry name" value="AAA_3"/>
    <property type="match status" value="1"/>
</dbReference>
<feature type="domain" description="ATPase AAA-3" evidence="1">
    <location>
        <begin position="9"/>
        <end position="139"/>
    </location>
</feature>
<dbReference type="SUPFAM" id="SSF52540">
    <property type="entry name" value="P-loop containing nucleoside triphosphate hydrolases"/>
    <property type="match status" value="1"/>
</dbReference>
<dbReference type="InterPro" id="IPR027417">
    <property type="entry name" value="P-loop_NTPase"/>
</dbReference>
<dbReference type="AlphaFoldDB" id="X1N276"/>
<reference evidence="2" key="1">
    <citation type="journal article" date="2014" name="Front. Microbiol.">
        <title>High frequency of phylogenetically diverse reductive dehalogenase-homologous genes in deep subseafloor sedimentary metagenomes.</title>
        <authorList>
            <person name="Kawai M."/>
            <person name="Futagami T."/>
            <person name="Toyoda A."/>
            <person name="Takaki Y."/>
            <person name="Nishi S."/>
            <person name="Hori S."/>
            <person name="Arai W."/>
            <person name="Tsubouchi T."/>
            <person name="Morono Y."/>
            <person name="Uchiyama I."/>
            <person name="Ito T."/>
            <person name="Fujiyama A."/>
            <person name="Inagaki F."/>
            <person name="Takami H."/>
        </authorList>
    </citation>
    <scope>NUCLEOTIDE SEQUENCE</scope>
    <source>
        <strain evidence="2">Expedition CK06-06</strain>
    </source>
</reference>
<gene>
    <name evidence="2" type="ORF">S06H3_29854</name>
</gene>
<dbReference type="Gene3D" id="3.40.50.300">
    <property type="entry name" value="P-loop containing nucleotide triphosphate hydrolases"/>
    <property type="match status" value="1"/>
</dbReference>
<proteinExistence type="predicted"/>
<evidence type="ECO:0000313" key="2">
    <source>
        <dbReference type="EMBL" id="GAI24371.1"/>
    </source>
</evidence>
<sequence length="194" mass="21826">MVALFCEGHLLIEDVPGIGKTMLAKTTAKSLGCSFKRIQFTPDLLPSDVTGIHYFNQKTSEFQFRPGPVMANIVLADEINRATPRTQSCLLECMQEQQITVDVETMLLPRPFLVIATQNPIELEGTFPLPEAQLDRFLLKVKLGYPSEDEEGAILSRFQQENPLDNLTSVVEAAELLELQKLCRQVYIEDSIRN</sequence>
<name>X1N276_9ZZZZ</name>